<dbReference type="Proteomes" id="UP000235916">
    <property type="component" value="Unassembled WGS sequence"/>
</dbReference>
<dbReference type="RefSeq" id="WP_102767879.1">
    <property type="nucleotide sequence ID" value="NZ_POSP01000003.1"/>
</dbReference>
<dbReference type="AlphaFoldDB" id="A0A2N8KWX5"/>
<dbReference type="OrthoDB" id="7222003at2"/>
<proteinExistence type="predicted"/>
<feature type="transmembrane region" description="Helical" evidence="1">
    <location>
        <begin position="137"/>
        <end position="161"/>
    </location>
</feature>
<reference evidence="2 3" key="1">
    <citation type="submission" date="2018-01" db="EMBL/GenBank/DDBJ databases">
        <title>Draft genome sequence of Paucibacter aquatile CR182 isolated from freshwater of the Nakdong River.</title>
        <authorList>
            <person name="Choi A."/>
            <person name="Chung E.J."/>
        </authorList>
    </citation>
    <scope>NUCLEOTIDE SEQUENCE [LARGE SCALE GENOMIC DNA]</scope>
    <source>
        <strain evidence="2 3">CR182</strain>
    </source>
</reference>
<keyword evidence="1" id="KW-1133">Transmembrane helix</keyword>
<sequence>MRKMVAMPAGEMWLDVVEGEVVSQQKWSETHVRGSGGGGYINQGSGHIASTQITSSTSEQLEFWVKSDDGKETAFRLSDVDMAVRPGQRMRIASGAKAGARQSTVLLAKNFASGETHGLVSNWLHWALSAGLLRRPLWYRLLTTWLALGLALLATLTWVHINKDTAANQALEALLAPERGAPLPLLQLSQTVLGDAIAGVGDVTREIQRAMAAGTESAQGKLVSNLMLLVACVLGLWLTSALALKAAGRLILGLTWNRRAARKVRERVLAAFE</sequence>
<evidence type="ECO:0000256" key="1">
    <source>
        <dbReference type="SAM" id="Phobius"/>
    </source>
</evidence>
<evidence type="ECO:0000313" key="3">
    <source>
        <dbReference type="Proteomes" id="UP000235916"/>
    </source>
</evidence>
<comment type="caution">
    <text evidence="2">The sequence shown here is derived from an EMBL/GenBank/DDBJ whole genome shotgun (WGS) entry which is preliminary data.</text>
</comment>
<accession>A0A2N8KWX5</accession>
<feature type="transmembrane region" description="Helical" evidence="1">
    <location>
        <begin position="226"/>
        <end position="252"/>
    </location>
</feature>
<evidence type="ECO:0000313" key="2">
    <source>
        <dbReference type="EMBL" id="PND37959.1"/>
    </source>
</evidence>
<keyword evidence="3" id="KW-1185">Reference proteome</keyword>
<dbReference type="EMBL" id="POSP01000003">
    <property type="protein sequence ID" value="PND37959.1"/>
    <property type="molecule type" value="Genomic_DNA"/>
</dbReference>
<gene>
    <name evidence="2" type="ORF">C1O66_10750</name>
</gene>
<protein>
    <submittedName>
        <fullName evidence="2">Uncharacterized protein</fullName>
    </submittedName>
</protein>
<organism evidence="2 3">
    <name type="scientific">Kinneretia aquatilis</name>
    <dbReference type="NCBI Taxonomy" id="2070761"/>
    <lineage>
        <taxon>Bacteria</taxon>
        <taxon>Pseudomonadati</taxon>
        <taxon>Pseudomonadota</taxon>
        <taxon>Betaproteobacteria</taxon>
        <taxon>Burkholderiales</taxon>
        <taxon>Sphaerotilaceae</taxon>
        <taxon>Roseateles</taxon>
    </lineage>
</organism>
<name>A0A2N8KWX5_9BURK</name>
<keyword evidence="1" id="KW-0812">Transmembrane</keyword>
<keyword evidence="1" id="KW-0472">Membrane</keyword>